<evidence type="ECO:0000313" key="2">
    <source>
        <dbReference type="Proteomes" id="UP001597511"/>
    </source>
</evidence>
<proteinExistence type="predicted"/>
<dbReference type="SUPFAM" id="SSF54593">
    <property type="entry name" value="Glyoxalase/Bleomycin resistance protein/Dihydroxybiphenyl dioxygenase"/>
    <property type="match status" value="1"/>
</dbReference>
<sequence length="87" mass="9742">MNIINDYDNFFLPAENLDEAKEFYINKLGLDIKFDFADKGMTAFRVGDNEPAIIVNSMQNAKPAIWFTVGCATSLYHAAAKGNKFSK</sequence>
<accession>A0ABW6A322</accession>
<dbReference type="RefSeq" id="WP_386095511.1">
    <property type="nucleotide sequence ID" value="NZ_JBHUOZ010000001.1"/>
</dbReference>
<dbReference type="EMBL" id="JBHUOZ010000001">
    <property type="protein sequence ID" value="MFD2918890.1"/>
    <property type="molecule type" value="Genomic_DNA"/>
</dbReference>
<reference evidence="2" key="1">
    <citation type="journal article" date="2019" name="Int. J. Syst. Evol. Microbiol.">
        <title>The Global Catalogue of Microorganisms (GCM) 10K type strain sequencing project: providing services to taxonomists for standard genome sequencing and annotation.</title>
        <authorList>
            <consortium name="The Broad Institute Genomics Platform"/>
            <consortium name="The Broad Institute Genome Sequencing Center for Infectious Disease"/>
            <person name="Wu L."/>
            <person name="Ma J."/>
        </authorList>
    </citation>
    <scope>NUCLEOTIDE SEQUENCE [LARGE SCALE GENOMIC DNA]</scope>
    <source>
        <strain evidence="2">KCTC 23299</strain>
    </source>
</reference>
<dbReference type="Proteomes" id="UP001597511">
    <property type="component" value="Unassembled WGS sequence"/>
</dbReference>
<comment type="caution">
    <text evidence="1">The sequence shown here is derived from an EMBL/GenBank/DDBJ whole genome shotgun (WGS) entry which is preliminary data.</text>
</comment>
<keyword evidence="2" id="KW-1185">Reference proteome</keyword>
<name>A0ABW6A322_9BACT</name>
<organism evidence="1 2">
    <name type="scientific">Terrimonas rubra</name>
    <dbReference type="NCBI Taxonomy" id="1035890"/>
    <lineage>
        <taxon>Bacteria</taxon>
        <taxon>Pseudomonadati</taxon>
        <taxon>Bacteroidota</taxon>
        <taxon>Chitinophagia</taxon>
        <taxon>Chitinophagales</taxon>
        <taxon>Chitinophagaceae</taxon>
        <taxon>Terrimonas</taxon>
    </lineage>
</organism>
<gene>
    <name evidence="1" type="ORF">ACFS6H_04150</name>
</gene>
<dbReference type="InterPro" id="IPR029068">
    <property type="entry name" value="Glyas_Bleomycin-R_OHBP_Dase"/>
</dbReference>
<protein>
    <submittedName>
        <fullName evidence="1">VOC family protein</fullName>
    </submittedName>
</protein>
<evidence type="ECO:0000313" key="1">
    <source>
        <dbReference type="EMBL" id="MFD2918890.1"/>
    </source>
</evidence>